<protein>
    <submittedName>
        <fullName evidence="2">Uncharacterized protein</fullName>
    </submittedName>
</protein>
<proteinExistence type="predicted"/>
<keyword evidence="1" id="KW-0812">Transmembrane</keyword>
<accession>J9G5W9</accession>
<dbReference type="EMBL" id="AMCI01004893">
    <property type="protein sequence ID" value="EJW97192.1"/>
    <property type="molecule type" value="Genomic_DNA"/>
</dbReference>
<comment type="caution">
    <text evidence="2">The sequence shown here is derived from an EMBL/GenBank/DDBJ whole genome shotgun (WGS) entry which is preliminary data.</text>
</comment>
<evidence type="ECO:0000313" key="2">
    <source>
        <dbReference type="EMBL" id="EJW97192.1"/>
    </source>
</evidence>
<gene>
    <name evidence="2" type="ORF">EVA_14701</name>
</gene>
<name>J9G5W9_9ZZZZ</name>
<sequence length="53" mass="6175">MPLLIAVNGRACRFGGWRTAFFVLWAWELTITIPIRSFWMRPGFILIRPELPG</sequence>
<organism evidence="2">
    <name type="scientific">gut metagenome</name>
    <dbReference type="NCBI Taxonomy" id="749906"/>
    <lineage>
        <taxon>unclassified sequences</taxon>
        <taxon>metagenomes</taxon>
        <taxon>organismal metagenomes</taxon>
    </lineage>
</organism>
<reference evidence="2" key="1">
    <citation type="journal article" date="2012" name="PLoS ONE">
        <title>Gene sets for utilization of primary and secondary nutrition supplies in the distal gut of endangered iberian lynx.</title>
        <authorList>
            <person name="Alcaide M."/>
            <person name="Messina E."/>
            <person name="Richter M."/>
            <person name="Bargiela R."/>
            <person name="Peplies J."/>
            <person name="Huws S.A."/>
            <person name="Newbold C.J."/>
            <person name="Golyshin P.N."/>
            <person name="Simon M.A."/>
            <person name="Lopez G."/>
            <person name="Yakimov M.M."/>
            <person name="Ferrer M."/>
        </authorList>
    </citation>
    <scope>NUCLEOTIDE SEQUENCE</scope>
</reference>
<feature type="transmembrane region" description="Helical" evidence="1">
    <location>
        <begin position="20"/>
        <end position="39"/>
    </location>
</feature>
<keyword evidence="1" id="KW-1133">Transmembrane helix</keyword>
<evidence type="ECO:0000256" key="1">
    <source>
        <dbReference type="SAM" id="Phobius"/>
    </source>
</evidence>
<keyword evidence="1" id="KW-0472">Membrane</keyword>
<dbReference type="AlphaFoldDB" id="J9G5W9"/>